<evidence type="ECO:0000256" key="5">
    <source>
        <dbReference type="ARBA" id="ARBA00023136"/>
    </source>
</evidence>
<dbReference type="GO" id="GO:0005886">
    <property type="term" value="C:plasma membrane"/>
    <property type="evidence" value="ECO:0007669"/>
    <property type="project" value="UniProtKB-SubCell"/>
</dbReference>
<evidence type="ECO:0000256" key="3">
    <source>
        <dbReference type="ARBA" id="ARBA00022692"/>
    </source>
</evidence>
<proteinExistence type="predicted"/>
<dbReference type="InterPro" id="IPR052053">
    <property type="entry name" value="IM_YidH-like"/>
</dbReference>
<name>A0A284QQ04_ARMOS</name>
<reference evidence="9" key="1">
    <citation type="journal article" date="2017" name="Nat. Ecol. Evol.">
        <title>Genome expansion and lineage-specific genetic innovations in the forest pathogenic fungi Armillaria.</title>
        <authorList>
            <person name="Sipos G."/>
            <person name="Prasanna A.N."/>
            <person name="Walter M.C."/>
            <person name="O'Connor E."/>
            <person name="Balint B."/>
            <person name="Krizsan K."/>
            <person name="Kiss B."/>
            <person name="Hess J."/>
            <person name="Varga T."/>
            <person name="Slot J."/>
            <person name="Riley R."/>
            <person name="Boka B."/>
            <person name="Rigling D."/>
            <person name="Barry K."/>
            <person name="Lee J."/>
            <person name="Mihaltcheva S."/>
            <person name="LaButti K."/>
            <person name="Lipzen A."/>
            <person name="Waldron R."/>
            <person name="Moloney N.M."/>
            <person name="Sperisen C."/>
            <person name="Kredics L."/>
            <person name="Vagvoelgyi C."/>
            <person name="Patrignani A."/>
            <person name="Fitzpatrick D."/>
            <person name="Nagy I."/>
            <person name="Doyle S."/>
            <person name="Anderson J.B."/>
            <person name="Grigoriev I.V."/>
            <person name="Gueldener U."/>
            <person name="Muensterkoetter M."/>
            <person name="Nagy L.G."/>
        </authorList>
    </citation>
    <scope>NUCLEOTIDE SEQUENCE [LARGE SCALE GENOMIC DNA]</scope>
    <source>
        <strain evidence="9">C18/9</strain>
    </source>
</reference>
<dbReference type="AlphaFoldDB" id="A0A284QQ04"/>
<evidence type="ECO:0000256" key="4">
    <source>
        <dbReference type="ARBA" id="ARBA00022989"/>
    </source>
</evidence>
<sequence length="170" mass="18398">MFPLQGVAVELVPDGNGRRPCRPFSAKPESLSFHSTALDLHKIQTMKIRLVLANNGSVARDHLSLERTFLSYVRTSLALACAGVAVVQFCTLASTGLGNIQAFARPLGASTVVLAIALLVVGVIRFYTLGGEESSLSRNKMVVALAGERAVYRLTSLKIDRRSTELCLYF</sequence>
<gene>
    <name evidence="8" type="ORF">ARMOST_01824</name>
</gene>
<accession>A0A284QQ04</accession>
<feature type="transmembrane region" description="Helical" evidence="6">
    <location>
        <begin position="107"/>
        <end position="128"/>
    </location>
</feature>
<keyword evidence="9" id="KW-1185">Reference proteome</keyword>
<keyword evidence="4 6" id="KW-1133">Transmembrane helix</keyword>
<dbReference type="Proteomes" id="UP000219338">
    <property type="component" value="Unassembled WGS sequence"/>
</dbReference>
<feature type="domain" description="DUF202" evidence="7">
    <location>
        <begin position="60"/>
        <end position="127"/>
    </location>
</feature>
<dbReference type="OrthoDB" id="199599at2759"/>
<dbReference type="PANTHER" id="PTHR34187:SF2">
    <property type="entry name" value="DUF202 DOMAIN-CONTAINING PROTEIN"/>
    <property type="match status" value="1"/>
</dbReference>
<dbReference type="PANTHER" id="PTHR34187">
    <property type="entry name" value="FGR18P"/>
    <property type="match status" value="1"/>
</dbReference>
<feature type="transmembrane region" description="Helical" evidence="6">
    <location>
        <begin position="77"/>
        <end position="95"/>
    </location>
</feature>
<dbReference type="InterPro" id="IPR003807">
    <property type="entry name" value="DUF202"/>
</dbReference>
<keyword evidence="2" id="KW-1003">Cell membrane</keyword>
<protein>
    <recommendedName>
        <fullName evidence="7">DUF202 domain-containing protein</fullName>
    </recommendedName>
</protein>
<evidence type="ECO:0000256" key="1">
    <source>
        <dbReference type="ARBA" id="ARBA00004651"/>
    </source>
</evidence>
<evidence type="ECO:0000259" key="7">
    <source>
        <dbReference type="Pfam" id="PF02656"/>
    </source>
</evidence>
<evidence type="ECO:0000256" key="6">
    <source>
        <dbReference type="SAM" id="Phobius"/>
    </source>
</evidence>
<evidence type="ECO:0000256" key="2">
    <source>
        <dbReference type="ARBA" id="ARBA00022475"/>
    </source>
</evidence>
<dbReference type="Pfam" id="PF02656">
    <property type="entry name" value="DUF202"/>
    <property type="match status" value="1"/>
</dbReference>
<dbReference type="EMBL" id="FUEG01000001">
    <property type="protein sequence ID" value="SJK98556.1"/>
    <property type="molecule type" value="Genomic_DNA"/>
</dbReference>
<comment type="subcellular location">
    <subcellularLocation>
        <location evidence="1">Cell membrane</location>
        <topology evidence="1">Multi-pass membrane protein</topology>
    </subcellularLocation>
</comment>
<keyword evidence="5 6" id="KW-0472">Membrane</keyword>
<evidence type="ECO:0000313" key="9">
    <source>
        <dbReference type="Proteomes" id="UP000219338"/>
    </source>
</evidence>
<keyword evidence="3 6" id="KW-0812">Transmembrane</keyword>
<organism evidence="8 9">
    <name type="scientific">Armillaria ostoyae</name>
    <name type="common">Armillaria root rot fungus</name>
    <dbReference type="NCBI Taxonomy" id="47428"/>
    <lineage>
        <taxon>Eukaryota</taxon>
        <taxon>Fungi</taxon>
        <taxon>Dikarya</taxon>
        <taxon>Basidiomycota</taxon>
        <taxon>Agaricomycotina</taxon>
        <taxon>Agaricomycetes</taxon>
        <taxon>Agaricomycetidae</taxon>
        <taxon>Agaricales</taxon>
        <taxon>Marasmiineae</taxon>
        <taxon>Physalacriaceae</taxon>
        <taxon>Armillaria</taxon>
    </lineage>
</organism>
<evidence type="ECO:0000313" key="8">
    <source>
        <dbReference type="EMBL" id="SJK98556.1"/>
    </source>
</evidence>